<evidence type="ECO:0000256" key="3">
    <source>
        <dbReference type="ARBA" id="ARBA00022722"/>
    </source>
</evidence>
<evidence type="ECO:0000256" key="5">
    <source>
        <dbReference type="ARBA" id="ARBA00022801"/>
    </source>
</evidence>
<keyword evidence="5" id="KW-0378">Hydrolase</keyword>
<dbReference type="SUPFAM" id="SSF53098">
    <property type="entry name" value="Ribonuclease H-like"/>
    <property type="match status" value="1"/>
</dbReference>
<keyword evidence="6" id="KW-0695">RNA-directed DNA polymerase</keyword>
<evidence type="ECO:0000256" key="6">
    <source>
        <dbReference type="ARBA" id="ARBA00022918"/>
    </source>
</evidence>
<dbReference type="OrthoDB" id="5592268at2759"/>
<proteinExistence type="predicted"/>
<accession>A0A8H7PFE4</accession>
<dbReference type="GO" id="GO:0003964">
    <property type="term" value="F:RNA-directed DNA polymerase activity"/>
    <property type="evidence" value="ECO:0007669"/>
    <property type="project" value="UniProtKB-KW"/>
</dbReference>
<dbReference type="InterPro" id="IPR036397">
    <property type="entry name" value="RNaseH_sf"/>
</dbReference>
<dbReference type="CDD" id="cd09274">
    <property type="entry name" value="RNase_HI_RT_Ty3"/>
    <property type="match status" value="1"/>
</dbReference>
<dbReference type="GO" id="GO:0015074">
    <property type="term" value="P:DNA integration"/>
    <property type="evidence" value="ECO:0007669"/>
    <property type="project" value="InterPro"/>
</dbReference>
<evidence type="ECO:0000256" key="1">
    <source>
        <dbReference type="ARBA" id="ARBA00022679"/>
    </source>
</evidence>
<sequence length="465" mass="53868">MRPIWDLVLSYLKSPDGKTGDEETVIAYASRALHSPETRYATTHLEALALVWAVRHFRHYLAGRRFVLIIDHAGLQYVFSNPRPSNKMTRWVADLMEKRRDRIKYPSVHTLKTPSDKTLKPELSDRKNLPKCLQLKATGESEKDLQTLHCTKRCAIQAIRKERPWSRGPSLENIVGYVERVHNEGHLRNWCARVQSVTTAEFLYRQVKCQHGLPQYILTDRGGNFTSDYVHNFLRAMQVKHLTTTAFRPQTNGLCERMNGTIVSVLAKLVRVEKRVTDWDIFLDSALLAIRSMPNESTGHTTAKLLYGYDIWTPAIWPSPSRDYVEGEYDAAVLGRVHVIDGIMREFWKEARARDEVRRQRAAARYNRTVIPRTFEVGDLMLLRDHYPRHKLDNKWIDPLAVSRANNNGTYHLVGPFGRRIEEAVNGYHLKPWHKRAAMRPEVQNSAEVRDQLQAFLERRNLSAE</sequence>
<keyword evidence="4" id="KW-0255">Endonuclease</keyword>
<dbReference type="Gene3D" id="3.30.420.10">
    <property type="entry name" value="Ribonuclease H-like superfamily/Ribonuclease H"/>
    <property type="match status" value="1"/>
</dbReference>
<dbReference type="SUPFAM" id="SSF56672">
    <property type="entry name" value="DNA/RNA polymerases"/>
    <property type="match status" value="1"/>
</dbReference>
<dbReference type="AlphaFoldDB" id="A0A8H7PFE4"/>
<dbReference type="PANTHER" id="PTHR37984:SF5">
    <property type="entry name" value="PROTEIN NYNRIN-LIKE"/>
    <property type="match status" value="1"/>
</dbReference>
<dbReference type="InterPro" id="IPR041373">
    <property type="entry name" value="RT_RNaseH"/>
</dbReference>
<evidence type="ECO:0000256" key="4">
    <source>
        <dbReference type="ARBA" id="ARBA00022759"/>
    </source>
</evidence>
<reference evidence="8" key="1">
    <citation type="submission" date="2020-12" db="EMBL/GenBank/DDBJ databases">
        <title>Metabolic potential, ecology and presence of endohyphal bacteria is reflected in genomic diversity of Mucoromycotina.</title>
        <authorList>
            <person name="Muszewska A."/>
            <person name="Okrasinska A."/>
            <person name="Steczkiewicz K."/>
            <person name="Drgas O."/>
            <person name="Orlowska M."/>
            <person name="Perlinska-Lenart U."/>
            <person name="Aleksandrzak-Piekarczyk T."/>
            <person name="Szatraj K."/>
            <person name="Zielenkiewicz U."/>
            <person name="Pilsyk S."/>
            <person name="Malc E."/>
            <person name="Mieczkowski P."/>
            <person name="Kruszewska J.S."/>
            <person name="Biernat P."/>
            <person name="Pawlowska J."/>
        </authorList>
    </citation>
    <scope>NUCLEOTIDE SEQUENCE</scope>
    <source>
        <strain evidence="8">WA0000067209</strain>
    </source>
</reference>
<dbReference type="GO" id="GO:0005634">
    <property type="term" value="C:nucleus"/>
    <property type="evidence" value="ECO:0007669"/>
    <property type="project" value="UniProtKB-ARBA"/>
</dbReference>
<dbReference type="PANTHER" id="PTHR37984">
    <property type="entry name" value="PROTEIN CBG26694"/>
    <property type="match status" value="1"/>
</dbReference>
<dbReference type="GO" id="GO:0003676">
    <property type="term" value="F:nucleic acid binding"/>
    <property type="evidence" value="ECO:0007669"/>
    <property type="project" value="InterPro"/>
</dbReference>
<keyword evidence="9" id="KW-1185">Reference proteome</keyword>
<keyword evidence="2" id="KW-0548">Nucleotidyltransferase</keyword>
<dbReference type="Proteomes" id="UP000654370">
    <property type="component" value="Unassembled WGS sequence"/>
</dbReference>
<evidence type="ECO:0000313" key="9">
    <source>
        <dbReference type="Proteomes" id="UP000654370"/>
    </source>
</evidence>
<protein>
    <recommendedName>
        <fullName evidence="7">Integrase catalytic domain-containing protein</fullName>
    </recommendedName>
</protein>
<organism evidence="8 9">
    <name type="scientific">Mortierella isabellina</name>
    <name type="common">Filamentous fungus</name>
    <name type="synonym">Umbelopsis isabellina</name>
    <dbReference type="NCBI Taxonomy" id="91625"/>
    <lineage>
        <taxon>Eukaryota</taxon>
        <taxon>Fungi</taxon>
        <taxon>Fungi incertae sedis</taxon>
        <taxon>Mucoromycota</taxon>
        <taxon>Mucoromycotina</taxon>
        <taxon>Umbelopsidomycetes</taxon>
        <taxon>Umbelopsidales</taxon>
        <taxon>Umbelopsidaceae</taxon>
        <taxon>Umbelopsis</taxon>
    </lineage>
</organism>
<dbReference type="EMBL" id="JAEPQZ010000016">
    <property type="protein sequence ID" value="KAG2172890.1"/>
    <property type="molecule type" value="Genomic_DNA"/>
</dbReference>
<keyword evidence="1" id="KW-0808">Transferase</keyword>
<dbReference type="InterPro" id="IPR001584">
    <property type="entry name" value="Integrase_cat-core"/>
</dbReference>
<gene>
    <name evidence="8" type="ORF">INT43_000240</name>
</gene>
<dbReference type="InterPro" id="IPR043502">
    <property type="entry name" value="DNA/RNA_pol_sf"/>
</dbReference>
<evidence type="ECO:0000259" key="7">
    <source>
        <dbReference type="PROSITE" id="PS50994"/>
    </source>
</evidence>
<dbReference type="GO" id="GO:0016787">
    <property type="term" value="F:hydrolase activity"/>
    <property type="evidence" value="ECO:0007669"/>
    <property type="project" value="UniProtKB-KW"/>
</dbReference>
<keyword evidence="3" id="KW-0540">Nuclease</keyword>
<name>A0A8H7PFE4_MORIS</name>
<dbReference type="GO" id="GO:0004519">
    <property type="term" value="F:endonuclease activity"/>
    <property type="evidence" value="ECO:0007669"/>
    <property type="project" value="UniProtKB-KW"/>
</dbReference>
<comment type="caution">
    <text evidence="8">The sequence shown here is derived from an EMBL/GenBank/DDBJ whole genome shotgun (WGS) entry which is preliminary data.</text>
</comment>
<evidence type="ECO:0000313" key="8">
    <source>
        <dbReference type="EMBL" id="KAG2172890.1"/>
    </source>
</evidence>
<feature type="domain" description="Integrase catalytic" evidence="7">
    <location>
        <begin position="196"/>
        <end position="310"/>
    </location>
</feature>
<dbReference type="Pfam" id="PF17917">
    <property type="entry name" value="RT_RNaseH"/>
    <property type="match status" value="1"/>
</dbReference>
<dbReference type="InterPro" id="IPR050951">
    <property type="entry name" value="Retrovirus_Pol_polyprotein"/>
</dbReference>
<dbReference type="PROSITE" id="PS50994">
    <property type="entry name" value="INTEGRASE"/>
    <property type="match status" value="1"/>
</dbReference>
<evidence type="ECO:0000256" key="2">
    <source>
        <dbReference type="ARBA" id="ARBA00022695"/>
    </source>
</evidence>
<dbReference type="InterPro" id="IPR012337">
    <property type="entry name" value="RNaseH-like_sf"/>
</dbReference>